<evidence type="ECO:0008006" key="4">
    <source>
        <dbReference type="Google" id="ProtNLM"/>
    </source>
</evidence>
<reference evidence="3" key="1">
    <citation type="submission" date="2018-05" db="EMBL/GenBank/DDBJ databases">
        <authorList>
            <person name="Lanie J.A."/>
            <person name="Ng W.-L."/>
            <person name="Kazmierczak K.M."/>
            <person name="Andrzejewski T.M."/>
            <person name="Davidsen T.M."/>
            <person name="Wayne K.J."/>
            <person name="Tettelin H."/>
            <person name="Glass J.I."/>
            <person name="Rusch D."/>
            <person name="Podicherti R."/>
            <person name="Tsui H.-C.T."/>
            <person name="Winkler M.E."/>
        </authorList>
    </citation>
    <scope>NUCLEOTIDE SEQUENCE</scope>
</reference>
<dbReference type="InterPro" id="IPR003697">
    <property type="entry name" value="Maf-like"/>
</dbReference>
<dbReference type="GO" id="GO:0047429">
    <property type="term" value="F:nucleoside triphosphate diphosphatase activity"/>
    <property type="evidence" value="ECO:0007669"/>
    <property type="project" value="InterPro"/>
</dbReference>
<accession>A0A381VZ56</accession>
<dbReference type="InterPro" id="IPR029001">
    <property type="entry name" value="ITPase-like_fam"/>
</dbReference>
<evidence type="ECO:0000313" key="3">
    <source>
        <dbReference type="EMBL" id="SVA44933.1"/>
    </source>
</evidence>
<dbReference type="PANTHER" id="PTHR43213">
    <property type="entry name" value="BIFUNCTIONAL DTTP/UTP PYROPHOSPHATASE/METHYLTRANSFERASE PROTEIN-RELATED"/>
    <property type="match status" value="1"/>
</dbReference>
<evidence type="ECO:0000256" key="1">
    <source>
        <dbReference type="ARBA" id="ARBA00001968"/>
    </source>
</evidence>
<dbReference type="Pfam" id="PF02545">
    <property type="entry name" value="Maf"/>
    <property type="match status" value="1"/>
</dbReference>
<evidence type="ECO:0000256" key="2">
    <source>
        <dbReference type="ARBA" id="ARBA00022801"/>
    </source>
</evidence>
<proteinExistence type="inferred from homology"/>
<dbReference type="AlphaFoldDB" id="A0A381VZ56"/>
<sequence>MVERLAISKLDTAVMDGEPGVAADTVVVIDGEVLGKPRTAERAEDMLRRLSGRPHKVITGVAVSGPGGRASTTVTTTVTLHNLGETEIARYVEGGEPLDKAGGYAIQGEASRFVASVDGSRDNVIGLPVVEMLGLLATVGWAPG</sequence>
<protein>
    <recommendedName>
        <fullName evidence="4">Maf-like protein</fullName>
    </recommendedName>
</protein>
<comment type="cofactor">
    <cofactor evidence="1">
        <name>a divalent metal cation</name>
        <dbReference type="ChEBI" id="CHEBI:60240"/>
    </cofactor>
</comment>
<dbReference type="EMBL" id="UINC01010068">
    <property type="protein sequence ID" value="SVA44933.1"/>
    <property type="molecule type" value="Genomic_DNA"/>
</dbReference>
<keyword evidence="2" id="KW-0378">Hydrolase</keyword>
<organism evidence="3">
    <name type="scientific">marine metagenome</name>
    <dbReference type="NCBI Taxonomy" id="408172"/>
    <lineage>
        <taxon>unclassified sequences</taxon>
        <taxon>metagenomes</taxon>
        <taxon>ecological metagenomes</taxon>
    </lineage>
</organism>
<dbReference type="HAMAP" id="MF_00528">
    <property type="entry name" value="Maf"/>
    <property type="match status" value="1"/>
</dbReference>
<dbReference type="PANTHER" id="PTHR43213:SF5">
    <property type="entry name" value="BIFUNCTIONAL DTTP_UTP PYROPHOSPHATASE_METHYLTRANSFERASE PROTEIN-RELATED"/>
    <property type="match status" value="1"/>
</dbReference>
<dbReference type="Gene3D" id="3.90.950.10">
    <property type="match status" value="1"/>
</dbReference>
<dbReference type="SUPFAM" id="SSF52972">
    <property type="entry name" value="ITPase-like"/>
    <property type="match status" value="1"/>
</dbReference>
<name>A0A381VZ56_9ZZZZ</name>
<gene>
    <name evidence="3" type="ORF">METZ01_LOCUS97787</name>
</gene>